<keyword evidence="2" id="KW-1185">Reference proteome</keyword>
<organism evidence="1 2">
    <name type="scientific">Sphingobacterium psychroaquaticum</name>
    <dbReference type="NCBI Taxonomy" id="561061"/>
    <lineage>
        <taxon>Bacteria</taxon>
        <taxon>Pseudomonadati</taxon>
        <taxon>Bacteroidota</taxon>
        <taxon>Sphingobacteriia</taxon>
        <taxon>Sphingobacteriales</taxon>
        <taxon>Sphingobacteriaceae</taxon>
        <taxon>Sphingobacterium</taxon>
    </lineage>
</organism>
<dbReference type="STRING" id="561061.SAMN05660862_0485"/>
<evidence type="ECO:0000313" key="2">
    <source>
        <dbReference type="Proteomes" id="UP000192980"/>
    </source>
</evidence>
<evidence type="ECO:0000313" key="1">
    <source>
        <dbReference type="EMBL" id="SMG09764.1"/>
    </source>
</evidence>
<gene>
    <name evidence="1" type="ORF">SAMN05660862_0485</name>
</gene>
<dbReference type="OrthoDB" id="5171802at2"/>
<dbReference type="Gene3D" id="3.20.20.80">
    <property type="entry name" value="Glycosidases"/>
    <property type="match status" value="1"/>
</dbReference>
<dbReference type="EMBL" id="FXAU01000001">
    <property type="protein sequence ID" value="SMG09764.1"/>
    <property type="molecule type" value="Genomic_DNA"/>
</dbReference>
<accession>A0A1X7I5N2</accession>
<protein>
    <submittedName>
        <fullName evidence="1">Uncharacterized protein</fullName>
    </submittedName>
</protein>
<name>A0A1X7I5N2_9SPHI</name>
<dbReference type="RefSeq" id="WP_085471359.1">
    <property type="nucleotide sequence ID" value="NZ_CP038029.1"/>
</dbReference>
<sequence length="450" mass="51513">MSNILCKVWVAVLCIVFCNCSTADPQDETDGNPPNKEIPTSPHTDFVETPQLKKIKGNSIQIDPDVLLKQGISPQQLVADLKMANIKSVHFFIVNTWEGQKNDQLMPPAHIKALKEEGIAIWVMLLGNCIYGTSNLPAEWEMGLLKPYPDPGLKFYSFHHPEFVKWQVQRVKNILGNYDIDGVEFAESYFPEWKTIDGNGFYGDVSTYALKKFTAKYVGENRPTLTFEYIKKDPSLYTKWMDFRVDAIIEFNKQIQAAIKETRKEVLYAAWGMGMRRGTLAEIREHYGLDMLRIVKEVQPDVFVLQTSAQDWGDPKLPVDYLKDYAPMAKAIQEANARVALSIQADIVSLGYSNQTVEKRYPEWWLQFYDLSLKSGYYTNTAYEYAFAKKDGIWLKGNVSDLKPRKLYKEASLQGAVLAESVVPLSVVREQGERWKLVYTEKGLGWFYID</sequence>
<proteinExistence type="predicted"/>
<dbReference type="Proteomes" id="UP000192980">
    <property type="component" value="Unassembled WGS sequence"/>
</dbReference>
<dbReference type="AlphaFoldDB" id="A0A1X7I5N2"/>
<reference evidence="1 2" key="1">
    <citation type="submission" date="2017-04" db="EMBL/GenBank/DDBJ databases">
        <authorList>
            <person name="Afonso C.L."/>
            <person name="Miller P.J."/>
            <person name="Scott M.A."/>
            <person name="Spackman E."/>
            <person name="Goraichik I."/>
            <person name="Dimitrov K.M."/>
            <person name="Suarez D.L."/>
            <person name="Swayne D.E."/>
        </authorList>
    </citation>
    <scope>NUCLEOTIDE SEQUENCE [LARGE SCALE GENOMIC DNA]</scope>
    <source>
        <strain evidence="1 2">DSM 22418</strain>
    </source>
</reference>